<evidence type="ECO:0000256" key="2">
    <source>
        <dbReference type="ARBA" id="ARBA00012229"/>
    </source>
</evidence>
<comment type="catalytic activity">
    <reaction evidence="8">
        <text>2 nitric oxide + NADH + 2 O2 = 2 nitrate + NAD(+) + H(+)</text>
        <dbReference type="Rhea" id="RHEA:19469"/>
        <dbReference type="ChEBI" id="CHEBI:15378"/>
        <dbReference type="ChEBI" id="CHEBI:15379"/>
        <dbReference type="ChEBI" id="CHEBI:16480"/>
        <dbReference type="ChEBI" id="CHEBI:17632"/>
        <dbReference type="ChEBI" id="CHEBI:57540"/>
        <dbReference type="ChEBI" id="CHEBI:57945"/>
        <dbReference type="EC" id="1.14.12.17"/>
    </reaction>
</comment>
<dbReference type="PANTHER" id="PTHR43396">
    <property type="entry name" value="FLAVOHEMOPROTEIN"/>
    <property type="match status" value="1"/>
</dbReference>
<dbReference type="GO" id="GO:0071500">
    <property type="term" value="P:cellular response to nitrosative stress"/>
    <property type="evidence" value="ECO:0007669"/>
    <property type="project" value="TreeGrafter"/>
</dbReference>
<evidence type="ECO:0000256" key="4">
    <source>
        <dbReference type="ARBA" id="ARBA00022617"/>
    </source>
</evidence>
<dbReference type="InterPro" id="IPR017938">
    <property type="entry name" value="Riboflavin_synthase-like_b-brl"/>
</dbReference>
<evidence type="ECO:0000259" key="10">
    <source>
        <dbReference type="PROSITE" id="PS01033"/>
    </source>
</evidence>
<keyword evidence="3" id="KW-0216">Detoxification</keyword>
<dbReference type="InterPro" id="IPR000971">
    <property type="entry name" value="Globin"/>
</dbReference>
<evidence type="ECO:0000256" key="5">
    <source>
        <dbReference type="ARBA" id="ARBA00022723"/>
    </source>
</evidence>
<feature type="domain" description="FAD-binding FR-type" evidence="11">
    <location>
        <begin position="152"/>
        <end position="275"/>
    </location>
</feature>
<dbReference type="Pfam" id="PF00175">
    <property type="entry name" value="NAD_binding_1"/>
    <property type="match status" value="1"/>
</dbReference>
<keyword evidence="6" id="KW-0408">Iron</keyword>
<dbReference type="InterPro" id="IPR009050">
    <property type="entry name" value="Globin-like_sf"/>
</dbReference>
<dbReference type="CDD" id="cd06184">
    <property type="entry name" value="flavohem_like_fad_nad_binding"/>
    <property type="match status" value="1"/>
</dbReference>
<evidence type="ECO:0000256" key="3">
    <source>
        <dbReference type="ARBA" id="ARBA00022575"/>
    </source>
</evidence>
<dbReference type="SUPFAM" id="SSF52343">
    <property type="entry name" value="Ferredoxin reductase-like, C-terminal NADP-linked domain"/>
    <property type="match status" value="1"/>
</dbReference>
<feature type="domain" description="Globin" evidence="10">
    <location>
        <begin position="4"/>
        <end position="141"/>
    </location>
</feature>
<dbReference type="InterPro" id="IPR017927">
    <property type="entry name" value="FAD-bd_FR_type"/>
</dbReference>
<evidence type="ECO:0000256" key="1">
    <source>
        <dbReference type="ARBA" id="ARBA00006401"/>
    </source>
</evidence>
<keyword evidence="7" id="KW-0520">NAD</keyword>
<keyword evidence="5" id="KW-0479">Metal-binding</keyword>
<evidence type="ECO:0000313" key="12">
    <source>
        <dbReference type="EMBL" id="OAA44144.1"/>
    </source>
</evidence>
<dbReference type="Gene3D" id="3.40.50.80">
    <property type="entry name" value="Nucleotide-binding domain of ferredoxin-NADP reductase (FNR) module"/>
    <property type="match status" value="1"/>
</dbReference>
<dbReference type="EMBL" id="AZHC01000010">
    <property type="protein sequence ID" value="OAA44144.1"/>
    <property type="molecule type" value="Genomic_DNA"/>
</dbReference>
<dbReference type="GO" id="GO:0019825">
    <property type="term" value="F:oxygen binding"/>
    <property type="evidence" value="ECO:0007669"/>
    <property type="project" value="InterPro"/>
</dbReference>
<accession>A0A167EM79</accession>
<keyword evidence="13" id="KW-1185">Reference proteome</keyword>
<dbReference type="PANTHER" id="PTHR43396:SF3">
    <property type="entry name" value="FLAVOHEMOPROTEIN"/>
    <property type="match status" value="1"/>
</dbReference>
<dbReference type="PROSITE" id="PS01033">
    <property type="entry name" value="GLOBIN"/>
    <property type="match status" value="1"/>
</dbReference>
<dbReference type="GO" id="GO:0046872">
    <property type="term" value="F:metal ion binding"/>
    <property type="evidence" value="ECO:0007669"/>
    <property type="project" value="UniProtKB-KW"/>
</dbReference>
<dbReference type="Pfam" id="PF00042">
    <property type="entry name" value="Globin"/>
    <property type="match status" value="1"/>
</dbReference>
<dbReference type="GO" id="GO:0008941">
    <property type="term" value="F:nitric oxide dioxygenase NAD(P)H activity"/>
    <property type="evidence" value="ECO:0007669"/>
    <property type="project" value="UniProtKB-EC"/>
</dbReference>
<dbReference type="GO" id="GO:0071949">
    <property type="term" value="F:FAD binding"/>
    <property type="evidence" value="ECO:0007669"/>
    <property type="project" value="TreeGrafter"/>
</dbReference>
<comment type="caution">
    <text evidence="12">The sequence shown here is derived from an EMBL/GenBank/DDBJ whole genome shotgun (WGS) entry which is preliminary data.</text>
</comment>
<dbReference type="OMA" id="YIHGARH"/>
<dbReference type="SUPFAM" id="SSF63380">
    <property type="entry name" value="Riboflavin synthase domain-like"/>
    <property type="match status" value="1"/>
</dbReference>
<reference evidence="12 13" key="1">
    <citation type="journal article" date="2016" name="Genome Biol. Evol.">
        <title>Divergent and convergent evolution of fungal pathogenicity.</title>
        <authorList>
            <person name="Shang Y."/>
            <person name="Xiao G."/>
            <person name="Zheng P."/>
            <person name="Cen K."/>
            <person name="Zhan S."/>
            <person name="Wang C."/>
        </authorList>
    </citation>
    <scope>NUCLEOTIDE SEQUENCE [LARGE SCALE GENOMIC DNA]</scope>
    <source>
        <strain evidence="12 13">RCEF 4871</strain>
    </source>
</reference>
<name>A0A167EM79_METRR</name>
<evidence type="ECO:0000256" key="8">
    <source>
        <dbReference type="ARBA" id="ARBA00048649"/>
    </source>
</evidence>
<evidence type="ECO:0000256" key="9">
    <source>
        <dbReference type="ARBA" id="ARBA00049433"/>
    </source>
</evidence>
<dbReference type="EC" id="1.14.12.17" evidence="2"/>
<dbReference type="Gene3D" id="1.10.490.10">
    <property type="entry name" value="Globins"/>
    <property type="match status" value="1"/>
</dbReference>
<dbReference type="CDD" id="cd08922">
    <property type="entry name" value="FHb-globin"/>
    <property type="match status" value="1"/>
</dbReference>
<evidence type="ECO:0000256" key="6">
    <source>
        <dbReference type="ARBA" id="ARBA00023004"/>
    </source>
</evidence>
<dbReference type="InterPro" id="IPR012292">
    <property type="entry name" value="Globin/Proto"/>
</dbReference>
<dbReference type="GO" id="GO:0009636">
    <property type="term" value="P:response to toxic substance"/>
    <property type="evidence" value="ECO:0007669"/>
    <property type="project" value="UniProtKB-KW"/>
</dbReference>
<dbReference type="InterPro" id="IPR039261">
    <property type="entry name" value="FNR_nucleotide-bd"/>
</dbReference>
<dbReference type="PROSITE" id="PS51384">
    <property type="entry name" value="FAD_FR"/>
    <property type="match status" value="1"/>
</dbReference>
<comment type="catalytic activity">
    <reaction evidence="9">
        <text>2 nitric oxide + NADPH + 2 O2 = 2 nitrate + NADP(+) + H(+)</text>
        <dbReference type="Rhea" id="RHEA:19465"/>
        <dbReference type="ChEBI" id="CHEBI:15378"/>
        <dbReference type="ChEBI" id="CHEBI:15379"/>
        <dbReference type="ChEBI" id="CHEBI:16480"/>
        <dbReference type="ChEBI" id="CHEBI:17632"/>
        <dbReference type="ChEBI" id="CHEBI:57783"/>
        <dbReference type="ChEBI" id="CHEBI:58349"/>
        <dbReference type="EC" id="1.14.12.17"/>
    </reaction>
</comment>
<keyword evidence="4" id="KW-0349">Heme</keyword>
<dbReference type="GO" id="GO:0020037">
    <property type="term" value="F:heme binding"/>
    <property type="evidence" value="ECO:0007669"/>
    <property type="project" value="InterPro"/>
</dbReference>
<dbReference type="Gene3D" id="2.40.30.10">
    <property type="entry name" value="Translation factors"/>
    <property type="match status" value="1"/>
</dbReference>
<dbReference type="InterPro" id="IPR001433">
    <property type="entry name" value="OxRdtase_FAD/NAD-bd"/>
</dbReference>
<organism evidence="12 13">
    <name type="scientific">Metarhizium rileyi (strain RCEF 4871)</name>
    <name type="common">Nomuraea rileyi</name>
    <dbReference type="NCBI Taxonomy" id="1649241"/>
    <lineage>
        <taxon>Eukaryota</taxon>
        <taxon>Fungi</taxon>
        <taxon>Dikarya</taxon>
        <taxon>Ascomycota</taxon>
        <taxon>Pezizomycotina</taxon>
        <taxon>Sordariomycetes</taxon>
        <taxon>Hypocreomycetidae</taxon>
        <taxon>Hypocreales</taxon>
        <taxon>Clavicipitaceae</taxon>
        <taxon>Metarhizium</taxon>
    </lineage>
</organism>
<evidence type="ECO:0000313" key="13">
    <source>
        <dbReference type="Proteomes" id="UP000243498"/>
    </source>
</evidence>
<proteinExistence type="inferred from homology"/>
<dbReference type="STRING" id="1081105.A0A167EM79"/>
<dbReference type="SUPFAM" id="SSF46458">
    <property type="entry name" value="Globin-like"/>
    <property type="match status" value="1"/>
</dbReference>
<comment type="similarity">
    <text evidence="1">In the C-terminal section; belongs to the flavoprotein pyridine nucleotide cytochrome reductase family.</text>
</comment>
<gene>
    <name evidence="12" type="ORF">NOR_03872</name>
</gene>
<sequence length="419" mass="46626">MATPPTAEQIAIVKSTAPILKEHGRAITDVFYVNLLSAHPELKNYFSLRNQQTGAQQLALANAVFAYAAYIDDLGKLSEAVERIAQKHASLFIKPEHYPIVGQFLVQAFVQVLGSAVTDDIKDAWIAAYQQLANIFIQREEQLYRESGEHWRSWRKFTIAEKEPDSEDVFHLHLKPADGLPLKGFLAGQYISLQVPVPEADGLLQSRQFSISSAPIDSHHQLRITVKRGSTILNASTEHVSQGKVPGLISNILYERYNVGDDVELSPPHGIFSFDAEAAEPNVPVVLLSIGVGATPLVAILDSILKSSNPSRPVSYIHGARHYGAVCFREHIRTVSKDHNSVSAVLFLKNIRDGDEYTFHERMNLASLDRNVHLRLDNHKAEYFICGPPEWMVQTRTWLGEQGVNSARLHLELFGTGGI</sequence>
<evidence type="ECO:0000256" key="7">
    <source>
        <dbReference type="ARBA" id="ARBA00023027"/>
    </source>
</evidence>
<evidence type="ECO:0000259" key="11">
    <source>
        <dbReference type="PROSITE" id="PS51384"/>
    </source>
</evidence>
<dbReference type="FunFam" id="1.10.490.10:FF:000003">
    <property type="entry name" value="Flavohemoprotein"/>
    <property type="match status" value="1"/>
</dbReference>
<dbReference type="AlphaFoldDB" id="A0A167EM79"/>
<dbReference type="Proteomes" id="UP000243498">
    <property type="component" value="Unassembled WGS sequence"/>
</dbReference>
<dbReference type="GO" id="GO:0046210">
    <property type="term" value="P:nitric oxide catabolic process"/>
    <property type="evidence" value="ECO:0007669"/>
    <property type="project" value="TreeGrafter"/>
</dbReference>
<protein>
    <recommendedName>
        <fullName evidence="2">nitric oxide dioxygenase</fullName>
        <ecNumber evidence="2">1.14.12.17</ecNumber>
    </recommendedName>
</protein>
<dbReference type="OrthoDB" id="436496at2759"/>